<sequence>MRSSVPVAAVTVSVLLLAGCSEGGHGGPKPIEGATKGTAGASLGDFNGDGYDDFATAIRPTSASRGPLPARLAVVYGSAHGLDPRHRLVVDGAEDDYVGPLLRTDLDGDGFTDLVTARFRHASSPRGERTGETVMMRGGPRGLAAPRPLRGGAAGFLALAVGDFDGDGAADLLASAADGRGAVRVLYGRFGTKAGPARTTPLPAGRAHRAAPATAPATATAGDFDGDRRTDVVLTYRYDLAQPERSDQPDQPEPDDTAPSTPPSPTTAAAPTAWCGTSGPRPAWPTPWARRTARASPRPGTPTTTGSTICSRPARGPSAPGGTPAPGG</sequence>
<dbReference type="Gene3D" id="2.130.10.130">
    <property type="entry name" value="Integrin alpha, N-terminal"/>
    <property type="match status" value="2"/>
</dbReference>
<feature type="compositionally biased region" description="Low complexity" evidence="2">
    <location>
        <begin position="210"/>
        <end position="223"/>
    </location>
</feature>
<dbReference type="AlphaFoldDB" id="A0A499UQ49"/>
<evidence type="ECO:0000256" key="2">
    <source>
        <dbReference type="SAM" id="MobiDB-lite"/>
    </source>
</evidence>
<dbReference type="InterPro" id="IPR028994">
    <property type="entry name" value="Integrin_alpha_N"/>
</dbReference>
<feature type="region of interest" description="Disordered" evidence="2">
    <location>
        <begin position="192"/>
        <end position="228"/>
    </location>
</feature>
<name>A0A499UQ49_9ACTN</name>
<evidence type="ECO:0000313" key="3">
    <source>
        <dbReference type="EMBL" id="BBJ44034.1"/>
    </source>
</evidence>
<feature type="region of interest" description="Disordered" evidence="2">
    <location>
        <begin position="240"/>
        <end position="328"/>
    </location>
</feature>
<reference evidence="3 4" key="1">
    <citation type="journal article" date="2020" name="Int. J. Syst. Evol. Microbiol.">
        <title>Reclassification of Streptomyces castelarensis and Streptomyces sporoclivatus as later heterotypic synonyms of Streptomyces antimycoticus.</title>
        <authorList>
            <person name="Komaki H."/>
            <person name="Tamura T."/>
        </authorList>
    </citation>
    <scope>NUCLEOTIDE SEQUENCE [LARGE SCALE GENOMIC DNA]</scope>
    <source>
        <strain evidence="3 4">NBRC 100767</strain>
    </source>
</reference>
<accession>A0A499UQ49</accession>
<dbReference type="PROSITE" id="PS51257">
    <property type="entry name" value="PROKAR_LIPOPROTEIN"/>
    <property type="match status" value="1"/>
</dbReference>
<organism evidence="3 4">
    <name type="scientific">Streptomyces antimycoticus</name>
    <dbReference type="NCBI Taxonomy" id="68175"/>
    <lineage>
        <taxon>Bacteria</taxon>
        <taxon>Bacillati</taxon>
        <taxon>Actinomycetota</taxon>
        <taxon>Actinomycetes</taxon>
        <taxon>Kitasatosporales</taxon>
        <taxon>Streptomycetaceae</taxon>
        <taxon>Streptomyces</taxon>
        <taxon>Streptomyces violaceusniger group</taxon>
    </lineage>
</organism>
<dbReference type="PANTHER" id="PTHR46580">
    <property type="entry name" value="SENSOR KINASE-RELATED"/>
    <property type="match status" value="1"/>
</dbReference>
<evidence type="ECO:0000256" key="1">
    <source>
        <dbReference type="ARBA" id="ARBA00022729"/>
    </source>
</evidence>
<dbReference type="Pfam" id="PF13517">
    <property type="entry name" value="FG-GAP_3"/>
    <property type="match status" value="1"/>
</dbReference>
<feature type="compositionally biased region" description="Low complexity" evidence="2">
    <location>
        <begin position="286"/>
        <end position="322"/>
    </location>
</feature>
<evidence type="ECO:0000313" key="4">
    <source>
        <dbReference type="Proteomes" id="UP000463951"/>
    </source>
</evidence>
<proteinExistence type="predicted"/>
<keyword evidence="1" id="KW-0732">Signal</keyword>
<protein>
    <submittedName>
        <fullName evidence="3">Uncharacterized protein</fullName>
    </submittedName>
</protein>
<dbReference type="SUPFAM" id="SSF69318">
    <property type="entry name" value="Integrin alpha N-terminal domain"/>
    <property type="match status" value="1"/>
</dbReference>
<gene>
    <name evidence="3" type="ORF">SSPO_067520</name>
</gene>
<dbReference type="InterPro" id="IPR013517">
    <property type="entry name" value="FG-GAP"/>
</dbReference>
<dbReference type="Proteomes" id="UP000463951">
    <property type="component" value="Chromosome"/>
</dbReference>
<dbReference type="EMBL" id="AP019620">
    <property type="protein sequence ID" value="BBJ44034.1"/>
    <property type="molecule type" value="Genomic_DNA"/>
</dbReference>